<keyword evidence="3" id="KW-0238">DNA-binding</keyword>
<reference evidence="6" key="1">
    <citation type="submission" date="2015-06" db="UniProtKB">
        <authorList>
            <consortium name="EnsemblPlants"/>
        </authorList>
    </citation>
    <scope>IDENTIFICATION</scope>
</reference>
<keyword evidence="5" id="KW-0539">Nucleus</keyword>
<evidence type="ECO:0000256" key="5">
    <source>
        <dbReference type="ARBA" id="ARBA00023242"/>
    </source>
</evidence>
<dbReference type="PROSITE" id="PS50066">
    <property type="entry name" value="MADS_BOX_2"/>
    <property type="match status" value="1"/>
</dbReference>
<dbReference type="InterPro" id="IPR002100">
    <property type="entry name" value="TF_MADSbox"/>
</dbReference>
<evidence type="ECO:0000256" key="4">
    <source>
        <dbReference type="ARBA" id="ARBA00023163"/>
    </source>
</evidence>
<evidence type="ECO:0000256" key="1">
    <source>
        <dbReference type="ARBA" id="ARBA00004123"/>
    </source>
</evidence>
<keyword evidence="4" id="KW-0804">Transcription</keyword>
<dbReference type="PANTHER" id="PTHR11945">
    <property type="entry name" value="MADS BOX PROTEIN"/>
    <property type="match status" value="1"/>
</dbReference>
<name>M8BZY6_AEGTA</name>
<evidence type="ECO:0000256" key="2">
    <source>
        <dbReference type="ARBA" id="ARBA00023015"/>
    </source>
</evidence>
<comment type="subcellular location">
    <subcellularLocation>
        <location evidence="1">Nucleus</location>
    </subcellularLocation>
</comment>
<dbReference type="SMART" id="SM00432">
    <property type="entry name" value="MADS"/>
    <property type="match status" value="1"/>
</dbReference>
<dbReference type="PANTHER" id="PTHR11945:SF629">
    <property type="entry name" value="OS02G0164450 PROTEIN"/>
    <property type="match status" value="1"/>
</dbReference>
<dbReference type="Gene3D" id="3.40.1810.10">
    <property type="entry name" value="Transcription factor, MADS-box"/>
    <property type="match status" value="1"/>
</dbReference>
<sequence length="258" mass="28105">MAAPNQRGGSGRKKTVIRRIEQDDAPHVQFSNGHMGFFSKASNLAVLTGAQVAALTSSPGGNAFSFDHPSVDPVVERFLVGESAGAGASEEVSAGEDQKLEKLHQEFNELRKELVEVKKRTEREEVTAKLRDAGEPIAAWVDPNVRDMGDEDMAAFFVALMQVKDIASERANQVPLHVDVSRIAEQQMVMELTPAQGVTAGMDMQEMLPPLVFIVGMDMEEMQMVIPQPLGFDNEMGMPPSAEMPAGLETNAGFQFPY</sequence>
<dbReference type="CDD" id="cd00120">
    <property type="entry name" value="MADS"/>
    <property type="match status" value="1"/>
</dbReference>
<dbReference type="Pfam" id="PF00319">
    <property type="entry name" value="SRF-TF"/>
    <property type="match status" value="1"/>
</dbReference>
<dbReference type="GO" id="GO:0005634">
    <property type="term" value="C:nucleus"/>
    <property type="evidence" value="ECO:0007669"/>
    <property type="project" value="UniProtKB-SubCell"/>
</dbReference>
<dbReference type="InterPro" id="IPR036879">
    <property type="entry name" value="TF_MADSbox_sf"/>
</dbReference>
<evidence type="ECO:0000313" key="6">
    <source>
        <dbReference type="EnsemblPlants" id="EMT27328"/>
    </source>
</evidence>
<keyword evidence="2" id="KW-0805">Transcription regulation</keyword>
<organism evidence="6">
    <name type="scientific">Aegilops tauschii</name>
    <name type="common">Tausch's goatgrass</name>
    <name type="synonym">Aegilops squarrosa</name>
    <dbReference type="NCBI Taxonomy" id="37682"/>
    <lineage>
        <taxon>Eukaryota</taxon>
        <taxon>Viridiplantae</taxon>
        <taxon>Streptophyta</taxon>
        <taxon>Embryophyta</taxon>
        <taxon>Tracheophyta</taxon>
        <taxon>Spermatophyta</taxon>
        <taxon>Magnoliopsida</taxon>
        <taxon>Liliopsida</taxon>
        <taxon>Poales</taxon>
        <taxon>Poaceae</taxon>
        <taxon>BOP clade</taxon>
        <taxon>Pooideae</taxon>
        <taxon>Triticodae</taxon>
        <taxon>Triticeae</taxon>
        <taxon>Triticinae</taxon>
        <taxon>Aegilops</taxon>
    </lineage>
</organism>
<dbReference type="GO" id="GO:0000981">
    <property type="term" value="F:DNA-binding transcription factor activity, RNA polymerase II-specific"/>
    <property type="evidence" value="ECO:0007669"/>
    <property type="project" value="TreeGrafter"/>
</dbReference>
<dbReference type="GO" id="GO:0046983">
    <property type="term" value="F:protein dimerization activity"/>
    <property type="evidence" value="ECO:0007669"/>
    <property type="project" value="InterPro"/>
</dbReference>
<dbReference type="GO" id="GO:0000978">
    <property type="term" value="F:RNA polymerase II cis-regulatory region sequence-specific DNA binding"/>
    <property type="evidence" value="ECO:0007669"/>
    <property type="project" value="TreeGrafter"/>
</dbReference>
<dbReference type="ExpressionAtlas" id="M8BZY6">
    <property type="expression patterns" value="baseline"/>
</dbReference>
<dbReference type="AlphaFoldDB" id="M8BZY6"/>
<dbReference type="EnsemblPlants" id="EMT27328">
    <property type="protein sequence ID" value="EMT27328"/>
    <property type="gene ID" value="F775_22506"/>
</dbReference>
<proteinExistence type="predicted"/>
<protein>
    <submittedName>
        <fullName evidence="6">Agamous-like MADS-box protein AGL62</fullName>
    </submittedName>
</protein>
<accession>M8BZY6</accession>
<evidence type="ECO:0000256" key="3">
    <source>
        <dbReference type="ARBA" id="ARBA00023125"/>
    </source>
</evidence>
<dbReference type="SUPFAM" id="SSF55455">
    <property type="entry name" value="SRF-like"/>
    <property type="match status" value="1"/>
</dbReference>